<protein>
    <recommendedName>
        <fullName evidence="4">O-methyltransferase C-terminal domain-containing protein</fullName>
    </recommendedName>
</protein>
<evidence type="ECO:0000313" key="6">
    <source>
        <dbReference type="Proteomes" id="UP001465755"/>
    </source>
</evidence>
<keyword evidence="3" id="KW-0949">S-adenosyl-L-methionine</keyword>
<dbReference type="InterPro" id="IPR016461">
    <property type="entry name" value="COMT-like"/>
</dbReference>
<dbReference type="Gene3D" id="1.10.10.10">
    <property type="entry name" value="Winged helix-like DNA-binding domain superfamily/Winged helix DNA-binding domain"/>
    <property type="match status" value="1"/>
</dbReference>
<dbReference type="PANTHER" id="PTHR43712">
    <property type="entry name" value="PUTATIVE (AFU_ORTHOLOGUE AFUA_4G14580)-RELATED"/>
    <property type="match status" value="1"/>
</dbReference>
<evidence type="ECO:0000259" key="4">
    <source>
        <dbReference type="Pfam" id="PF00891"/>
    </source>
</evidence>
<evidence type="ECO:0000313" key="5">
    <source>
        <dbReference type="EMBL" id="KAK9792047.1"/>
    </source>
</evidence>
<feature type="domain" description="O-methyltransferase C-terminal" evidence="4">
    <location>
        <begin position="186"/>
        <end position="380"/>
    </location>
</feature>
<name>A0AAW1NR06_9CHLO</name>
<dbReference type="InterPro" id="IPR036390">
    <property type="entry name" value="WH_DNA-bd_sf"/>
</dbReference>
<accession>A0AAW1NR06</accession>
<evidence type="ECO:0000256" key="1">
    <source>
        <dbReference type="ARBA" id="ARBA00022603"/>
    </source>
</evidence>
<sequence>MVLWRFAGSAGGAQRQSQKAFAELEASYMRDQTHPPPWPIYYIAVRIMHFTQWLAMKLQLRPVFIMQTAAGFVRAQVLETIIQLDIPDVLAAGPRTSAELAADKGSNKVLSKSGPEAHTLYRNNSNTAVLRADHPNCMRNLVQAVIMTGKPWLNHLTWAMQKDKSVNGQTGPDTPPRLMAEREFGGQSLWEWQAADPARDKIFNDGMAEIDKSAIYGVIHDHKWGQYKRLVDIGGGYGQFTKSILLNHDVPSAVVFDQPHVVEPARKALADTPLKERIMFSGGSFFDAGTLPAGRDGDAFLLRQILHDWSDKQVIEILKSCRRAMGASSSRLLIVEQGVGNKLLDRICGARQVDIHMMGALNGAERSPQQWQQLLSASGFAFNGVDYVRSPFNIVQALPI</sequence>
<dbReference type="Pfam" id="PF00891">
    <property type="entry name" value="Methyltransf_2"/>
    <property type="match status" value="1"/>
</dbReference>
<organism evidence="5 6">
    <name type="scientific">Symbiochloris irregularis</name>
    <dbReference type="NCBI Taxonomy" id="706552"/>
    <lineage>
        <taxon>Eukaryota</taxon>
        <taxon>Viridiplantae</taxon>
        <taxon>Chlorophyta</taxon>
        <taxon>core chlorophytes</taxon>
        <taxon>Trebouxiophyceae</taxon>
        <taxon>Trebouxiales</taxon>
        <taxon>Trebouxiaceae</taxon>
        <taxon>Symbiochloris</taxon>
    </lineage>
</organism>
<dbReference type="InterPro" id="IPR001077">
    <property type="entry name" value="COMT_C"/>
</dbReference>
<dbReference type="SUPFAM" id="SSF53335">
    <property type="entry name" value="S-adenosyl-L-methionine-dependent methyltransferases"/>
    <property type="match status" value="1"/>
</dbReference>
<dbReference type="InterPro" id="IPR029063">
    <property type="entry name" value="SAM-dependent_MTases_sf"/>
</dbReference>
<dbReference type="EMBL" id="JALJOQ010000168">
    <property type="protein sequence ID" value="KAK9792047.1"/>
    <property type="molecule type" value="Genomic_DNA"/>
</dbReference>
<reference evidence="5 6" key="1">
    <citation type="journal article" date="2024" name="Nat. Commun.">
        <title>Phylogenomics reveals the evolutionary origins of lichenization in chlorophyte algae.</title>
        <authorList>
            <person name="Puginier C."/>
            <person name="Libourel C."/>
            <person name="Otte J."/>
            <person name="Skaloud P."/>
            <person name="Haon M."/>
            <person name="Grisel S."/>
            <person name="Petersen M."/>
            <person name="Berrin J.G."/>
            <person name="Delaux P.M."/>
            <person name="Dal Grande F."/>
            <person name="Keller J."/>
        </authorList>
    </citation>
    <scope>NUCLEOTIDE SEQUENCE [LARGE SCALE GENOMIC DNA]</scope>
    <source>
        <strain evidence="5 6">SAG 2036</strain>
    </source>
</reference>
<dbReference type="GO" id="GO:0046983">
    <property type="term" value="F:protein dimerization activity"/>
    <property type="evidence" value="ECO:0007669"/>
    <property type="project" value="InterPro"/>
</dbReference>
<dbReference type="SUPFAM" id="SSF46785">
    <property type="entry name" value="Winged helix' DNA-binding domain"/>
    <property type="match status" value="1"/>
</dbReference>
<evidence type="ECO:0000256" key="3">
    <source>
        <dbReference type="ARBA" id="ARBA00022691"/>
    </source>
</evidence>
<keyword evidence="6" id="KW-1185">Reference proteome</keyword>
<gene>
    <name evidence="5" type="ORF">WJX73_004833</name>
</gene>
<keyword evidence="1" id="KW-0489">Methyltransferase</keyword>
<dbReference type="PANTHER" id="PTHR43712:SF2">
    <property type="entry name" value="O-METHYLTRANSFERASE CICE"/>
    <property type="match status" value="1"/>
</dbReference>
<evidence type="ECO:0000256" key="2">
    <source>
        <dbReference type="ARBA" id="ARBA00022679"/>
    </source>
</evidence>
<dbReference type="Gene3D" id="3.40.50.150">
    <property type="entry name" value="Vaccinia Virus protein VP39"/>
    <property type="match status" value="1"/>
</dbReference>
<proteinExistence type="predicted"/>
<dbReference type="AlphaFoldDB" id="A0AAW1NR06"/>
<dbReference type="InterPro" id="IPR036388">
    <property type="entry name" value="WH-like_DNA-bd_sf"/>
</dbReference>
<comment type="caution">
    <text evidence="5">The sequence shown here is derived from an EMBL/GenBank/DDBJ whole genome shotgun (WGS) entry which is preliminary data.</text>
</comment>
<dbReference type="GO" id="GO:0032259">
    <property type="term" value="P:methylation"/>
    <property type="evidence" value="ECO:0007669"/>
    <property type="project" value="UniProtKB-KW"/>
</dbReference>
<dbReference type="GO" id="GO:0008171">
    <property type="term" value="F:O-methyltransferase activity"/>
    <property type="evidence" value="ECO:0007669"/>
    <property type="project" value="InterPro"/>
</dbReference>
<dbReference type="PROSITE" id="PS51683">
    <property type="entry name" value="SAM_OMT_II"/>
    <property type="match status" value="1"/>
</dbReference>
<keyword evidence="2" id="KW-0808">Transferase</keyword>
<dbReference type="Proteomes" id="UP001465755">
    <property type="component" value="Unassembled WGS sequence"/>
</dbReference>